<gene>
    <name evidence="1" type="primary">casB</name>
    <name evidence="1" type="ORF">Q9R02_07805</name>
</gene>
<comment type="caution">
    <text evidence="1">The sequence shown here is derived from an EMBL/GenBank/DDBJ whole genome shotgun (WGS) entry which is preliminary data.</text>
</comment>
<dbReference type="RefSeq" id="WP_305996106.1">
    <property type="nucleotide sequence ID" value="NZ_JAVALS010000004.1"/>
</dbReference>
<evidence type="ECO:0000313" key="2">
    <source>
        <dbReference type="Proteomes" id="UP001232725"/>
    </source>
</evidence>
<dbReference type="NCBIfam" id="TIGR02548">
    <property type="entry name" value="casB_cse2"/>
    <property type="match status" value="1"/>
</dbReference>
<reference evidence="1 2" key="1">
    <citation type="submission" date="2023-08" db="EMBL/GenBank/DDBJ databases">
        <title>Arthrobacter horti sp. nov., isolated from forest soil.</title>
        <authorList>
            <person name="Park M."/>
        </authorList>
    </citation>
    <scope>NUCLEOTIDE SEQUENCE [LARGE SCALE GENOMIC DNA]</scope>
    <source>
        <strain evidence="1 2">YJM1</strain>
    </source>
</reference>
<organism evidence="1 2">
    <name type="scientific">Arthrobacter horti</name>
    <dbReference type="NCBI Taxonomy" id="3068273"/>
    <lineage>
        <taxon>Bacteria</taxon>
        <taxon>Bacillati</taxon>
        <taxon>Actinomycetota</taxon>
        <taxon>Actinomycetes</taxon>
        <taxon>Micrococcales</taxon>
        <taxon>Micrococcaceae</taxon>
        <taxon>Arthrobacter</taxon>
    </lineage>
</organism>
<keyword evidence="2" id="KW-1185">Reference proteome</keyword>
<dbReference type="Pfam" id="PF09485">
    <property type="entry name" value="CRISPR_Cse2"/>
    <property type="match status" value="1"/>
</dbReference>
<dbReference type="Gene3D" id="1.10.520.40">
    <property type="entry name" value="CRISPR-associated protein Cse2"/>
    <property type="match status" value="1"/>
</dbReference>
<dbReference type="Proteomes" id="UP001232725">
    <property type="component" value="Unassembled WGS sequence"/>
</dbReference>
<dbReference type="CDD" id="cd09731">
    <property type="entry name" value="Cse2_I-E"/>
    <property type="match status" value="1"/>
</dbReference>
<sequence>MNEQPDLVRYVSAKISRIQGMYFGHQRSDAAAVLAKLRRGVAKEPGADTWAWGHVVDGLPKQYLGRTDSATSGEKAAYVALTLYAVHQQSKTMPMHRPGPSMGRSIRQLGAVRGTGGASDAVKRRFDALMSSATFNELQHHARGLIQQLRAADIPLDYGRLAEDIRLLQSQVTANGVQLRWGRDYAFEEFGSEARITSFEHEEGNAS</sequence>
<evidence type="ECO:0000313" key="1">
    <source>
        <dbReference type="EMBL" id="MDP5227051.1"/>
    </source>
</evidence>
<name>A0ABT9IN97_9MICC</name>
<dbReference type="InterPro" id="IPR013382">
    <property type="entry name" value="CRISPR-assoc_prot_Cse2"/>
</dbReference>
<protein>
    <submittedName>
        <fullName evidence="1">Type I-E CRISPR-associated protein Cse2/CasB</fullName>
    </submittedName>
</protein>
<dbReference type="EMBL" id="JAVALS010000004">
    <property type="protein sequence ID" value="MDP5227051.1"/>
    <property type="molecule type" value="Genomic_DNA"/>
</dbReference>
<proteinExistence type="predicted"/>
<dbReference type="InterPro" id="IPR038287">
    <property type="entry name" value="Cse2_sf"/>
</dbReference>
<accession>A0ABT9IN97</accession>